<protein>
    <submittedName>
        <fullName evidence="7">ATP:guanido phosphotransferase</fullName>
    </submittedName>
</protein>
<feature type="binding site" evidence="5">
    <location>
        <begin position="201"/>
        <end position="206"/>
    </location>
    <ligand>
        <name>ATP</name>
        <dbReference type="ChEBI" id="CHEBI:30616"/>
    </ligand>
</feature>
<dbReference type="STRING" id="869211.Spith_1277"/>
<keyword evidence="3 5" id="KW-0418">Kinase</keyword>
<evidence type="ECO:0000256" key="4">
    <source>
        <dbReference type="ARBA" id="ARBA00022840"/>
    </source>
</evidence>
<evidence type="ECO:0000313" key="7">
    <source>
        <dbReference type="EMBL" id="AEJ61542.1"/>
    </source>
</evidence>
<dbReference type="Proteomes" id="UP000007254">
    <property type="component" value="Chromosome"/>
</dbReference>
<dbReference type="RefSeq" id="WP_014624883.1">
    <property type="nucleotide sequence ID" value="NC_017583.1"/>
</dbReference>
<dbReference type="PANTHER" id="PTHR11547:SF38">
    <property type="entry name" value="ARGININE KINASE 1-RELATED"/>
    <property type="match status" value="1"/>
</dbReference>
<evidence type="ECO:0000313" key="8">
    <source>
        <dbReference type="Proteomes" id="UP000007254"/>
    </source>
</evidence>
<dbReference type="Gene3D" id="3.30.590.10">
    <property type="entry name" value="Glutamine synthetase/guanido kinase, catalytic domain"/>
    <property type="match status" value="1"/>
</dbReference>
<feature type="binding site" evidence="5">
    <location>
        <position position="119"/>
    </location>
    <ligand>
        <name>ATP</name>
        <dbReference type="ChEBI" id="CHEBI:30616"/>
    </ligand>
</feature>
<name>G0GFC8_WINT7</name>
<dbReference type="GO" id="GO:0005615">
    <property type="term" value="C:extracellular space"/>
    <property type="evidence" value="ECO:0007669"/>
    <property type="project" value="TreeGrafter"/>
</dbReference>
<keyword evidence="1 5" id="KW-0808">Transferase</keyword>
<keyword evidence="4 5" id="KW-0067">ATP-binding</keyword>
<dbReference type="Pfam" id="PF00217">
    <property type="entry name" value="ATP-gua_Ptrans"/>
    <property type="match status" value="1"/>
</dbReference>
<dbReference type="SUPFAM" id="SSF55931">
    <property type="entry name" value="Glutamine synthetase/guanido kinase"/>
    <property type="match status" value="1"/>
</dbReference>
<dbReference type="GO" id="GO:0046314">
    <property type="term" value="P:phosphocreatine biosynthetic process"/>
    <property type="evidence" value="ECO:0007669"/>
    <property type="project" value="InterPro"/>
</dbReference>
<dbReference type="GO" id="GO:0005524">
    <property type="term" value="F:ATP binding"/>
    <property type="evidence" value="ECO:0007669"/>
    <property type="project" value="UniProtKB-UniRule"/>
</dbReference>
<keyword evidence="2 5" id="KW-0547">Nucleotide-binding</keyword>
<feature type="binding site" evidence="5">
    <location>
        <begin position="170"/>
        <end position="174"/>
    </location>
    <ligand>
        <name>ATP</name>
        <dbReference type="ChEBI" id="CHEBI:30616"/>
    </ligand>
</feature>
<accession>G0GFC8</accession>
<evidence type="ECO:0000256" key="2">
    <source>
        <dbReference type="ARBA" id="ARBA00022741"/>
    </source>
</evidence>
<dbReference type="OrthoDB" id="9791353at2"/>
<feature type="domain" description="Phosphagen kinase C-terminal" evidence="6">
    <location>
        <begin position="21"/>
        <end position="248"/>
    </location>
</feature>
<evidence type="ECO:0000259" key="6">
    <source>
        <dbReference type="PROSITE" id="PS51510"/>
    </source>
</evidence>
<evidence type="ECO:0000256" key="3">
    <source>
        <dbReference type="ARBA" id="ARBA00022777"/>
    </source>
</evidence>
<dbReference type="GO" id="GO:0004111">
    <property type="term" value="F:creatine kinase activity"/>
    <property type="evidence" value="ECO:0007669"/>
    <property type="project" value="InterPro"/>
</dbReference>
<dbReference type="EMBL" id="CP002903">
    <property type="protein sequence ID" value="AEJ61542.1"/>
    <property type="molecule type" value="Genomic_DNA"/>
</dbReference>
<keyword evidence="8" id="KW-1185">Reference proteome</keyword>
<dbReference type="PROSITE" id="PS51510">
    <property type="entry name" value="PHOSPHAGEN_KINASE_C"/>
    <property type="match status" value="1"/>
</dbReference>
<dbReference type="InterPro" id="IPR014746">
    <property type="entry name" value="Gln_synth/guanido_kin_cat_dom"/>
</dbReference>
<organism evidence="7 8">
    <name type="scientific">Winmispira thermophila (strain ATCC 700085 / DSM 6578 / Z-1203)</name>
    <name type="common">Spirochaeta thermophila</name>
    <dbReference type="NCBI Taxonomy" id="869211"/>
    <lineage>
        <taxon>Bacteria</taxon>
        <taxon>Pseudomonadati</taxon>
        <taxon>Spirochaetota</taxon>
        <taxon>Spirochaetia</taxon>
        <taxon>Winmispirales</taxon>
        <taxon>Winmispiraceae</taxon>
        <taxon>Winmispira</taxon>
    </lineage>
</organism>
<dbReference type="PANTHER" id="PTHR11547">
    <property type="entry name" value="ARGININE OR CREATINE KINASE"/>
    <property type="match status" value="1"/>
</dbReference>
<proteinExistence type="inferred from homology"/>
<comment type="similarity">
    <text evidence="5">Belongs to the ATP:guanido phosphotransferase family.</text>
</comment>
<dbReference type="InterPro" id="IPR022414">
    <property type="entry name" value="ATP-guanido_PTrfase_cat"/>
</dbReference>
<comment type="caution">
    <text evidence="5">Lacks conserved residue(s) required for the propagation of feature annotation.</text>
</comment>
<dbReference type="HOGENOM" id="CLU_787343_0_0_12"/>
<evidence type="ECO:0000256" key="5">
    <source>
        <dbReference type="PROSITE-ProRule" id="PRU00843"/>
    </source>
</evidence>
<feature type="binding site" evidence="5">
    <location>
        <begin position="24"/>
        <end position="28"/>
    </location>
    <ligand>
        <name>ATP</name>
        <dbReference type="ChEBI" id="CHEBI:30616"/>
    </ligand>
</feature>
<evidence type="ECO:0000256" key="1">
    <source>
        <dbReference type="ARBA" id="ARBA00022679"/>
    </source>
</evidence>
<gene>
    <name evidence="7" type="ordered locus">Spith_1277</name>
</gene>
<dbReference type="KEGG" id="stq:Spith_1277"/>
<dbReference type="AlphaFoldDB" id="G0GFC8"/>
<dbReference type="InterPro" id="IPR000749">
    <property type="entry name" value="ATP-guanido_PTrfase"/>
</dbReference>
<reference evidence="7 8" key="1">
    <citation type="submission" date="2011-06" db="EMBL/GenBank/DDBJ databases">
        <title>The complete genome of Spirochaeta thermophila DSM 6578.</title>
        <authorList>
            <consortium name="US DOE Joint Genome Institute (JGI-PGF)"/>
            <person name="Lucas S."/>
            <person name="Lapidus A."/>
            <person name="Bruce D."/>
            <person name="Goodwin L."/>
            <person name="Pitluck S."/>
            <person name="Peters L."/>
            <person name="Kyrpides N."/>
            <person name="Mavromatis K."/>
            <person name="Ivanova N."/>
            <person name="Mikailova N."/>
            <person name="Pagani I."/>
            <person name="Chertkov O."/>
            <person name="Detter J.C."/>
            <person name="Tapia R."/>
            <person name="Han C."/>
            <person name="Land M."/>
            <person name="Hauser L."/>
            <person name="Markowitz V."/>
            <person name="Cheng J.-F."/>
            <person name="Hugenholtz P."/>
            <person name="Woyke T."/>
            <person name="Wu D."/>
            <person name="Spring S."/>
            <person name="Merkhoffer B."/>
            <person name="Schneider S."/>
            <person name="Klenk H.-P."/>
            <person name="Eisen J.A."/>
        </authorList>
    </citation>
    <scope>NUCLEOTIDE SEQUENCE [LARGE SCALE GENOMIC DNA]</scope>
    <source>
        <strain evidence="8">ATCC 700085 / DSM 6578 / Z-1203</strain>
    </source>
</reference>
<sequence>MNPYTIPSLSWFDRTPEPHEVVVSTRVRLSRNVAGYPFPGMLGTRVQQELVERIVSAWSHYLPGTRWVDLKSLPATAKKQLIESQVLTRQDLMAFPGGSLLLSPDTDPLGLVCFSDHLRLVRYDPGYNVQQGMDSVRQLAEKLDEKLPFAFSLELGYLNANVQDVGTGYRVSLLLHTPATFAERAVVMLKKLLSEHDAVFLPFQSGRDLYSQGMFLLMMDGVQGLPPEKVRKRLEDTCTMVIHYEREKRETLLSSRTRREEVRERIDTAWKILTSSRKVSSKAASEALLLLRTAAVWGVGPRMDLGRFPYLYFASQPGHMRSRMEAEGVSLSREGEEEARAAWLREMLSDHG</sequence>